<sequence length="75" mass="8193">MATITIDGKDYDADTLSADARTQLINLQVTDQKIADLQTQIAIYQTARAAYARKLLALLPREGILADPDPANLVH</sequence>
<proteinExistence type="predicted"/>
<reference evidence="1" key="1">
    <citation type="submission" date="2019-03" db="EMBL/GenBank/DDBJ databases">
        <title>Metabolic reconstructions from genomes of highly enriched 'Candidatus Accumulibacter' and 'Candidatus Competibacter' bioreactor populations.</title>
        <authorList>
            <person name="Annavajhala M.K."/>
            <person name="Welles L."/>
            <person name="Abbas B."/>
            <person name="Sorokin D."/>
            <person name="Park H."/>
            <person name="Van Loosdrecht M."/>
            <person name="Chandran K."/>
        </authorList>
    </citation>
    <scope>NUCLEOTIDE SEQUENCE</scope>
    <source>
        <strain evidence="1">SBR_L</strain>
    </source>
</reference>
<protein>
    <submittedName>
        <fullName evidence="1">Uncharacterized protein</fullName>
    </submittedName>
</protein>
<evidence type="ECO:0000313" key="2">
    <source>
        <dbReference type="Proteomes" id="UP000886469"/>
    </source>
</evidence>
<accession>A0ABX1TE69</accession>
<keyword evidence="2" id="KW-1185">Reference proteome</keyword>
<evidence type="ECO:0000313" key="1">
    <source>
        <dbReference type="EMBL" id="NMQ07231.1"/>
    </source>
</evidence>
<organism evidence="1 2">
    <name type="scientific">Candidatus Accumulibacter contiguus</name>
    <dbReference type="NCBI Taxonomy" id="2954381"/>
    <lineage>
        <taxon>Bacteria</taxon>
        <taxon>Pseudomonadati</taxon>
        <taxon>Pseudomonadota</taxon>
        <taxon>Betaproteobacteria</taxon>
        <taxon>Candidatus Accumulibacter</taxon>
    </lineage>
</organism>
<name>A0ABX1TE69_9PROT</name>
<dbReference type="RefSeq" id="WP_169071571.1">
    <property type="nucleotide sequence ID" value="NZ_JAZKUC010000001.1"/>
</dbReference>
<gene>
    <name evidence="1" type="ORF">E4Q08_19295</name>
</gene>
<dbReference type="Proteomes" id="UP000886469">
    <property type="component" value="Unassembled WGS sequence"/>
</dbReference>
<dbReference type="EMBL" id="SPMX01000068">
    <property type="protein sequence ID" value="NMQ07231.1"/>
    <property type="molecule type" value="Genomic_DNA"/>
</dbReference>
<comment type="caution">
    <text evidence="1">The sequence shown here is derived from an EMBL/GenBank/DDBJ whole genome shotgun (WGS) entry which is preliminary data.</text>
</comment>